<evidence type="ECO:0000256" key="5">
    <source>
        <dbReference type="SAM" id="SignalP"/>
    </source>
</evidence>
<evidence type="ECO:0000313" key="6">
    <source>
        <dbReference type="EMBL" id="KAL2611386.1"/>
    </source>
</evidence>
<comment type="caution">
    <text evidence="6">The sequence shown here is derived from an EMBL/GenBank/DDBJ whole genome shotgun (WGS) entry which is preliminary data.</text>
</comment>
<reference evidence="6 7" key="1">
    <citation type="submission" date="2024-09" db="EMBL/GenBank/DDBJ databases">
        <title>Chromosome-scale assembly of Riccia fluitans.</title>
        <authorList>
            <person name="Paukszto L."/>
            <person name="Sawicki J."/>
            <person name="Karawczyk K."/>
            <person name="Piernik-Szablinska J."/>
            <person name="Szczecinska M."/>
            <person name="Mazdziarz M."/>
        </authorList>
    </citation>
    <scope>NUCLEOTIDE SEQUENCE [LARGE SCALE GENOMIC DNA]</scope>
    <source>
        <strain evidence="6">Rf_01</strain>
        <tissue evidence="6">Aerial parts of the thallus</tissue>
    </source>
</reference>
<gene>
    <name evidence="6" type="ORF">R1flu_023078</name>
</gene>
<evidence type="ECO:0000256" key="3">
    <source>
        <dbReference type="ARBA" id="ARBA00022729"/>
    </source>
</evidence>
<dbReference type="InterPro" id="IPR006766">
    <property type="entry name" value="EXORDIUM-like"/>
</dbReference>
<sequence length="351" mass="37725">MDRWRGVRSTVLIMIICTLHGYSAGSAQQKRNPNDKPKLQFHDRKLLNPKLNTGKVDPQALVNDSLILTYHNGPLLAGGTAKLYLILYGNWSSTQREIVYDFISSIGAHDVPSPSVASWWSLTKGYTDTAGSIVTEAMEVGGEMYDSTYSLGSYLRVIDIENLVLSSLHPNGVFPTNHHAVYVVLTSPDVKVQDFCKSQCASHFATKPLDATDGRQLIYTWIGNAVDQCPKKCIWPFAPAEFGDAAPALIPPNGDAGIDGMIINIAVMLSGAATNPFNSGYYQGDGGAPLEAATACAGIFGKGAYPGHPGDVLVDQSTGASFNAHGVNGRKYLLPALWNPLDLQCTPPQNV</sequence>
<dbReference type="EMBL" id="JBHFFA010000007">
    <property type="protein sequence ID" value="KAL2611386.1"/>
    <property type="molecule type" value="Genomic_DNA"/>
</dbReference>
<evidence type="ECO:0000256" key="1">
    <source>
        <dbReference type="ARBA" id="ARBA00004613"/>
    </source>
</evidence>
<dbReference type="PANTHER" id="PTHR31279">
    <property type="entry name" value="PROTEIN EXORDIUM-LIKE 5"/>
    <property type="match status" value="1"/>
</dbReference>
<proteinExistence type="inferred from homology"/>
<organism evidence="6 7">
    <name type="scientific">Riccia fluitans</name>
    <dbReference type="NCBI Taxonomy" id="41844"/>
    <lineage>
        <taxon>Eukaryota</taxon>
        <taxon>Viridiplantae</taxon>
        <taxon>Streptophyta</taxon>
        <taxon>Embryophyta</taxon>
        <taxon>Marchantiophyta</taxon>
        <taxon>Marchantiopsida</taxon>
        <taxon>Marchantiidae</taxon>
        <taxon>Marchantiales</taxon>
        <taxon>Ricciaceae</taxon>
        <taxon>Riccia</taxon>
    </lineage>
</organism>
<evidence type="ECO:0000256" key="2">
    <source>
        <dbReference type="ARBA" id="ARBA00022525"/>
    </source>
</evidence>
<feature type="signal peptide" evidence="5">
    <location>
        <begin position="1"/>
        <end position="27"/>
    </location>
</feature>
<evidence type="ECO:0000313" key="7">
    <source>
        <dbReference type="Proteomes" id="UP001605036"/>
    </source>
</evidence>
<comment type="subcellular location">
    <subcellularLocation>
        <location evidence="1">Secreted</location>
    </subcellularLocation>
</comment>
<accession>A0ABD1XTZ4</accession>
<keyword evidence="3 5" id="KW-0732">Signal</keyword>
<keyword evidence="7" id="KW-1185">Reference proteome</keyword>
<comment type="similarity">
    <text evidence="4">Belongs to the EXORDIUM family.</text>
</comment>
<dbReference type="PANTHER" id="PTHR31279:SF58">
    <property type="entry name" value="PROTEIN EXORDIUM-LIKE 2"/>
    <property type="match status" value="1"/>
</dbReference>
<dbReference type="Pfam" id="PF04674">
    <property type="entry name" value="Phi_1"/>
    <property type="match status" value="1"/>
</dbReference>
<evidence type="ECO:0000256" key="4">
    <source>
        <dbReference type="ARBA" id="ARBA00023591"/>
    </source>
</evidence>
<protein>
    <submittedName>
        <fullName evidence="6">Uncharacterized protein</fullName>
    </submittedName>
</protein>
<keyword evidence="2" id="KW-0964">Secreted</keyword>
<dbReference type="GO" id="GO:0005576">
    <property type="term" value="C:extracellular region"/>
    <property type="evidence" value="ECO:0007669"/>
    <property type="project" value="UniProtKB-SubCell"/>
</dbReference>
<feature type="chain" id="PRO_5044821823" evidence="5">
    <location>
        <begin position="28"/>
        <end position="351"/>
    </location>
</feature>
<dbReference type="Proteomes" id="UP001605036">
    <property type="component" value="Unassembled WGS sequence"/>
</dbReference>
<name>A0ABD1XTZ4_9MARC</name>
<dbReference type="AlphaFoldDB" id="A0ABD1XTZ4"/>